<protein>
    <submittedName>
        <fullName evidence="4">Uncharacterized protein</fullName>
    </submittedName>
</protein>
<dbReference type="GO" id="GO:0004842">
    <property type="term" value="F:ubiquitin-protein transferase activity"/>
    <property type="evidence" value="ECO:0007669"/>
    <property type="project" value="TreeGrafter"/>
</dbReference>
<proteinExistence type="predicted"/>
<accession>A0A2I7N4Q1</accession>
<dbReference type="AlphaFoldDB" id="A0A2I7N4Q1"/>
<dbReference type="InterPro" id="IPR002110">
    <property type="entry name" value="Ankyrin_rpt"/>
</dbReference>
<keyword evidence="2 3" id="KW-0040">ANK repeat</keyword>
<feature type="repeat" description="ANK" evidence="3">
    <location>
        <begin position="1"/>
        <end position="33"/>
    </location>
</feature>
<feature type="repeat" description="ANK" evidence="3">
    <location>
        <begin position="67"/>
        <end position="99"/>
    </location>
</feature>
<dbReference type="PROSITE" id="PS50088">
    <property type="entry name" value="ANK_REPEAT"/>
    <property type="match status" value="5"/>
</dbReference>
<keyword evidence="1" id="KW-0677">Repeat</keyword>
<dbReference type="PANTHER" id="PTHR24171">
    <property type="entry name" value="ANKYRIN REPEAT DOMAIN-CONTAINING PROTEIN 39-RELATED"/>
    <property type="match status" value="1"/>
</dbReference>
<dbReference type="EMBL" id="CP024847">
    <property type="protein sequence ID" value="AUR51444.1"/>
    <property type="molecule type" value="Genomic_DNA"/>
</dbReference>
<evidence type="ECO:0000313" key="5">
    <source>
        <dbReference type="Proteomes" id="UP000236655"/>
    </source>
</evidence>
<keyword evidence="5" id="KW-1185">Reference proteome</keyword>
<dbReference type="SUPFAM" id="SSF48403">
    <property type="entry name" value="Ankyrin repeat"/>
    <property type="match status" value="1"/>
</dbReference>
<dbReference type="Gene3D" id="1.25.40.20">
    <property type="entry name" value="Ankyrin repeat-containing domain"/>
    <property type="match status" value="1"/>
</dbReference>
<dbReference type="Proteomes" id="UP000236655">
    <property type="component" value="Chromosome"/>
</dbReference>
<evidence type="ECO:0000256" key="2">
    <source>
        <dbReference type="ARBA" id="ARBA00023043"/>
    </source>
</evidence>
<dbReference type="InterPro" id="IPR036770">
    <property type="entry name" value="Ankyrin_rpt-contain_sf"/>
</dbReference>
<evidence type="ECO:0000313" key="4">
    <source>
        <dbReference type="EMBL" id="AUR51444.1"/>
    </source>
</evidence>
<evidence type="ECO:0000256" key="3">
    <source>
        <dbReference type="PROSITE-ProRule" id="PRU00023"/>
    </source>
</evidence>
<organism evidence="4 5">
    <name type="scientific">Aquella oligotrophica</name>
    <dbReference type="NCBI Taxonomy" id="2067065"/>
    <lineage>
        <taxon>Bacteria</taxon>
        <taxon>Pseudomonadati</taxon>
        <taxon>Pseudomonadota</taxon>
        <taxon>Betaproteobacteria</taxon>
        <taxon>Neisseriales</taxon>
        <taxon>Neisseriaceae</taxon>
        <taxon>Aquella</taxon>
    </lineage>
</organism>
<dbReference type="RefSeq" id="WP_102950743.1">
    <property type="nucleotide sequence ID" value="NZ_CP024847.1"/>
</dbReference>
<dbReference type="PANTHER" id="PTHR24171:SF8">
    <property type="entry name" value="BRCA1-ASSOCIATED RING DOMAIN PROTEIN 1"/>
    <property type="match status" value="1"/>
</dbReference>
<dbReference type="GO" id="GO:0085020">
    <property type="term" value="P:protein K6-linked ubiquitination"/>
    <property type="evidence" value="ECO:0007669"/>
    <property type="project" value="TreeGrafter"/>
</dbReference>
<reference evidence="5" key="1">
    <citation type="submission" date="2017-11" db="EMBL/GenBank/DDBJ databases">
        <authorList>
            <person name="Chan K.G."/>
            <person name="Lee L.S."/>
        </authorList>
    </citation>
    <scope>NUCLEOTIDE SEQUENCE [LARGE SCALE GENOMIC DNA]</scope>
    <source>
        <strain evidence="5">DSM 100970</strain>
    </source>
</reference>
<evidence type="ECO:0000256" key="1">
    <source>
        <dbReference type="ARBA" id="ARBA00022737"/>
    </source>
</evidence>
<dbReference type="SMART" id="SM00248">
    <property type="entry name" value="ANK"/>
    <property type="match status" value="5"/>
</dbReference>
<feature type="repeat" description="ANK" evidence="3">
    <location>
        <begin position="34"/>
        <end position="66"/>
    </location>
</feature>
<feature type="repeat" description="ANK" evidence="3">
    <location>
        <begin position="100"/>
        <end position="124"/>
    </location>
</feature>
<gene>
    <name evidence="4" type="ORF">CUN60_03785</name>
</gene>
<dbReference type="PROSITE" id="PS50297">
    <property type="entry name" value="ANK_REP_REGION"/>
    <property type="match status" value="4"/>
</dbReference>
<feature type="repeat" description="ANK" evidence="3">
    <location>
        <begin position="134"/>
        <end position="166"/>
    </location>
</feature>
<dbReference type="KEGG" id="nba:CUN60_03785"/>
<name>A0A2I7N4Q1_9NEIS</name>
<sequence>MKKTTLTIAAQDADLRRIDELIRHGADINSLNHLGLTPLSCAAAYGHAETVEYLLANGADPNILDRDGLAPLHKAADGNDLLSCETLLKYGANVNQPTPSKTTPLMIAASGGYLDLLKLLIEVGQAKVNLTDIGGRTALMRAADRGRSEIVATLLKLGADLYSRDCDGRNATYFAETQNYTNILTIFKHFMQINPQPSF</sequence>
<dbReference type="OrthoDB" id="198309at2"/>
<dbReference type="Pfam" id="PF12796">
    <property type="entry name" value="Ank_2"/>
    <property type="match status" value="2"/>
</dbReference>
<dbReference type="PRINTS" id="PR01415">
    <property type="entry name" value="ANKYRIN"/>
</dbReference>